<sequence>MELSSIVLQQLDDAAGDVSGLAVKCLAPLVKKITEAIVVEMTGRLFEKLPNGKDQHRDIASIALKTIIAEISTIYLARSVLVPLTPLLINGMTSPCSCLSCYCQLKLVLLEEDAVSVIKGVLGIRACGAQPGCPKCRRACNQHPSPPSDILLLPATSSSSSDLLLLPAESLVSPPLPGNDSSFFAHFLYTPAFLLRYRHMGGVEDYGLLVPDCA</sequence>
<proteinExistence type="predicted"/>
<comment type="caution">
    <text evidence="1">The sequence shown here is derived from an EMBL/GenBank/DDBJ whole genome shotgun (WGS) entry which is preliminary data.</text>
</comment>
<keyword evidence="2" id="KW-1185">Reference proteome</keyword>
<accession>A0ACB9RHS8</accession>
<protein>
    <submittedName>
        <fullName evidence="1">Uncharacterized protein</fullName>
    </submittedName>
</protein>
<dbReference type="Proteomes" id="UP001057402">
    <property type="component" value="Chromosome 4"/>
</dbReference>
<organism evidence="1 2">
    <name type="scientific">Melastoma candidum</name>
    <dbReference type="NCBI Taxonomy" id="119954"/>
    <lineage>
        <taxon>Eukaryota</taxon>
        <taxon>Viridiplantae</taxon>
        <taxon>Streptophyta</taxon>
        <taxon>Embryophyta</taxon>
        <taxon>Tracheophyta</taxon>
        <taxon>Spermatophyta</taxon>
        <taxon>Magnoliopsida</taxon>
        <taxon>eudicotyledons</taxon>
        <taxon>Gunneridae</taxon>
        <taxon>Pentapetalae</taxon>
        <taxon>rosids</taxon>
        <taxon>malvids</taxon>
        <taxon>Myrtales</taxon>
        <taxon>Melastomataceae</taxon>
        <taxon>Melastomatoideae</taxon>
        <taxon>Melastomateae</taxon>
        <taxon>Melastoma</taxon>
    </lineage>
</organism>
<gene>
    <name evidence="1" type="ORF">MLD38_013364</name>
</gene>
<dbReference type="EMBL" id="CM042883">
    <property type="protein sequence ID" value="KAI4375502.1"/>
    <property type="molecule type" value="Genomic_DNA"/>
</dbReference>
<name>A0ACB9RHS8_9MYRT</name>
<evidence type="ECO:0000313" key="1">
    <source>
        <dbReference type="EMBL" id="KAI4375502.1"/>
    </source>
</evidence>
<reference evidence="2" key="1">
    <citation type="journal article" date="2023" name="Front. Plant Sci.">
        <title>Chromosomal-level genome assembly of Melastoma candidum provides insights into trichome evolution.</title>
        <authorList>
            <person name="Zhong Y."/>
            <person name="Wu W."/>
            <person name="Sun C."/>
            <person name="Zou P."/>
            <person name="Liu Y."/>
            <person name="Dai S."/>
            <person name="Zhou R."/>
        </authorList>
    </citation>
    <scope>NUCLEOTIDE SEQUENCE [LARGE SCALE GENOMIC DNA]</scope>
</reference>
<evidence type="ECO:0000313" key="2">
    <source>
        <dbReference type="Proteomes" id="UP001057402"/>
    </source>
</evidence>